<organism evidence="2 3">
    <name type="scientific">Azotobacter bryophylli</name>
    <dbReference type="NCBI Taxonomy" id="1986537"/>
    <lineage>
        <taxon>Bacteria</taxon>
        <taxon>Pseudomonadati</taxon>
        <taxon>Pseudomonadota</taxon>
        <taxon>Gammaproteobacteria</taxon>
        <taxon>Pseudomonadales</taxon>
        <taxon>Pseudomonadaceae</taxon>
        <taxon>Azotobacter</taxon>
    </lineage>
</organism>
<evidence type="ECO:0000313" key="3">
    <source>
        <dbReference type="Proteomes" id="UP001595457"/>
    </source>
</evidence>
<protein>
    <submittedName>
        <fullName evidence="2">Uncharacterized protein</fullName>
    </submittedName>
</protein>
<evidence type="ECO:0000313" key="2">
    <source>
        <dbReference type="EMBL" id="MFC2973877.1"/>
    </source>
</evidence>
<sequence>MKPTLLVALLLTAITPFALAAKKQLEAGSTVTATFISPAALKGYRTGGYELLTLDQGPGCKIIALTERKPDGFFYSIGVITPQHLVCHNPDLNTDIVGKILPARIATEPKTARKVEFIVAETVSL</sequence>
<proteinExistence type="predicted"/>
<name>A0ABV7AWQ8_9GAMM</name>
<gene>
    <name evidence="2" type="ORF">ACFOJE_16870</name>
</gene>
<feature type="chain" id="PRO_5045376621" evidence="1">
    <location>
        <begin position="21"/>
        <end position="125"/>
    </location>
</feature>
<accession>A0ABV7AWQ8</accession>
<dbReference type="EMBL" id="JBHRSJ010000034">
    <property type="protein sequence ID" value="MFC2973877.1"/>
    <property type="molecule type" value="Genomic_DNA"/>
</dbReference>
<dbReference type="Proteomes" id="UP001595457">
    <property type="component" value="Unassembled WGS sequence"/>
</dbReference>
<keyword evidence="1" id="KW-0732">Signal</keyword>
<feature type="signal peptide" evidence="1">
    <location>
        <begin position="1"/>
        <end position="20"/>
    </location>
</feature>
<keyword evidence="3" id="KW-1185">Reference proteome</keyword>
<evidence type="ECO:0000256" key="1">
    <source>
        <dbReference type="SAM" id="SignalP"/>
    </source>
</evidence>
<dbReference type="RefSeq" id="WP_377815801.1">
    <property type="nucleotide sequence ID" value="NZ_JBHRSJ010000034.1"/>
</dbReference>
<reference evidence="3" key="1">
    <citation type="journal article" date="2019" name="Int. J. Syst. Evol. Microbiol.">
        <title>The Global Catalogue of Microorganisms (GCM) 10K type strain sequencing project: providing services to taxonomists for standard genome sequencing and annotation.</title>
        <authorList>
            <consortium name="The Broad Institute Genomics Platform"/>
            <consortium name="The Broad Institute Genome Sequencing Center for Infectious Disease"/>
            <person name="Wu L."/>
            <person name="Ma J."/>
        </authorList>
    </citation>
    <scope>NUCLEOTIDE SEQUENCE [LARGE SCALE GENOMIC DNA]</scope>
    <source>
        <strain evidence="3">KCTC 62195</strain>
    </source>
</reference>
<comment type="caution">
    <text evidence="2">The sequence shown here is derived from an EMBL/GenBank/DDBJ whole genome shotgun (WGS) entry which is preliminary data.</text>
</comment>